<evidence type="ECO:0000313" key="1">
    <source>
        <dbReference type="EMBL" id="MTD29008.1"/>
    </source>
</evidence>
<accession>A0ABW9RFM4</accession>
<dbReference type="RefSeq" id="WP_309550814.1">
    <property type="nucleotide sequence ID" value="NZ_WLZX01000011.1"/>
</dbReference>
<organism evidence="1 2">
    <name type="scientific">Erwinia sorbitola</name>
    <dbReference type="NCBI Taxonomy" id="2681984"/>
    <lineage>
        <taxon>Bacteria</taxon>
        <taxon>Pseudomonadati</taxon>
        <taxon>Pseudomonadota</taxon>
        <taxon>Gammaproteobacteria</taxon>
        <taxon>Enterobacterales</taxon>
        <taxon>Erwiniaceae</taxon>
        <taxon>Erwinia</taxon>
    </lineage>
</organism>
<comment type="caution">
    <text evidence="1">The sequence shown here is derived from an EMBL/GenBank/DDBJ whole genome shotgun (WGS) entry which is preliminary data.</text>
</comment>
<protein>
    <recommendedName>
        <fullName evidence="3">CdiI immunity protein domain-containing protein</fullName>
    </recommendedName>
</protein>
<sequence>MENKKEIICEYAYQSLNDLVSFARFVSYAEYLDRVSELFEDEKSKAEYHQLWFELEIINACALSEWEQEGKPTDWQKRWESDYKQDASELMSELLSILK</sequence>
<dbReference type="Proteomes" id="UP000480164">
    <property type="component" value="Unassembled WGS sequence"/>
</dbReference>
<evidence type="ECO:0000313" key="2">
    <source>
        <dbReference type="Proteomes" id="UP000480164"/>
    </source>
</evidence>
<keyword evidence="2" id="KW-1185">Reference proteome</keyword>
<evidence type="ECO:0008006" key="3">
    <source>
        <dbReference type="Google" id="ProtNLM"/>
    </source>
</evidence>
<gene>
    <name evidence="1" type="ORF">GK011_18920</name>
</gene>
<name>A0ABW9RFM4_9GAMM</name>
<dbReference type="EMBL" id="WLZX01000011">
    <property type="protein sequence ID" value="MTD29008.1"/>
    <property type="molecule type" value="Genomic_DNA"/>
</dbReference>
<reference evidence="1 2" key="1">
    <citation type="submission" date="2019-11" db="EMBL/GenBank/DDBJ databases">
        <title>Erwinia sp. nov., isolated from feces of birds in Tibet plateau of China.</title>
        <authorList>
            <person name="Ge Y."/>
        </authorList>
    </citation>
    <scope>NUCLEOTIDE SEQUENCE [LARGE SCALE GENOMIC DNA]</scope>
    <source>
        <strain evidence="1 2">J316</strain>
    </source>
</reference>
<proteinExistence type="predicted"/>